<dbReference type="Pfam" id="PF11959">
    <property type="entry name" value="DUF3473"/>
    <property type="match status" value="1"/>
</dbReference>
<feature type="domain" description="NodB homology" evidence="1">
    <location>
        <begin position="43"/>
        <end position="130"/>
    </location>
</feature>
<dbReference type="PANTHER" id="PTHR47561">
    <property type="entry name" value="POLYSACCHARIDE DEACETYLASE FAMILY PROTEIN (AFU_ORTHOLOGUE AFUA_6G05030)"/>
    <property type="match status" value="1"/>
</dbReference>
<dbReference type="SUPFAM" id="SSF88713">
    <property type="entry name" value="Glycoside hydrolase/deacetylase"/>
    <property type="match status" value="1"/>
</dbReference>
<dbReference type="InterPro" id="IPR002509">
    <property type="entry name" value="NODB_dom"/>
</dbReference>
<evidence type="ECO:0000313" key="3">
    <source>
        <dbReference type="EMBL" id="AIF09604.1"/>
    </source>
</evidence>
<feature type="domain" description="DUF3473" evidence="2">
    <location>
        <begin position="146"/>
        <end position="281"/>
    </location>
</feature>
<sequence>MSKNRVDKLNIIGIDFEDWYHPELVKRNIKDEKHQPEVINGIDKILDLLRKHDTFATFFVVGELLEFQPEIFDKIIDNDHEIAFHTMHHERLDSSGFKENFSDEIKKFAKLTKHKSQGFRAPTFSLNQSSSWVIDVLAENNYIYDSSIIPAKSNMYGTPNAEHSPYRISSNSIEKNDSSGKLIEFPLLTTRFLGKKIPAAGGFYLRTLPINVIKNAIKNYEKKGMPATFYIHSWELTPEFMPRLDLPLKDKFVTYHNLDKAYSRMSQLLKHFEFTSFSRYIAENEMMI</sequence>
<evidence type="ECO:0000259" key="1">
    <source>
        <dbReference type="Pfam" id="PF01522"/>
    </source>
</evidence>
<dbReference type="Gene3D" id="3.20.20.370">
    <property type="entry name" value="Glycoside hydrolase/deacetylase"/>
    <property type="match status" value="1"/>
</dbReference>
<dbReference type="AlphaFoldDB" id="A0A075H0M2"/>
<reference evidence="3" key="1">
    <citation type="journal article" date="2014" name="Genome Biol. Evol.">
        <title>Pangenome evidence for extensive interdomain horizontal transfer affecting lineage core and shell genes in uncultured planktonic thaumarchaeota and euryarchaeota.</title>
        <authorList>
            <person name="Deschamps P."/>
            <person name="Zivanovic Y."/>
            <person name="Moreira D."/>
            <person name="Rodriguez-Valera F."/>
            <person name="Lopez-Garcia P."/>
        </authorList>
    </citation>
    <scope>NUCLEOTIDE SEQUENCE</scope>
</reference>
<dbReference type="PANTHER" id="PTHR47561:SF1">
    <property type="entry name" value="POLYSACCHARIDE DEACETYLASE FAMILY PROTEIN (AFU_ORTHOLOGUE AFUA_6G05030)"/>
    <property type="match status" value="1"/>
</dbReference>
<proteinExistence type="predicted"/>
<protein>
    <submittedName>
        <fullName evidence="3">Putative polysaccharide deacetylase</fullName>
    </submittedName>
</protein>
<dbReference type="InterPro" id="IPR045235">
    <property type="entry name" value="PuuE_HpPgdA-like"/>
</dbReference>
<dbReference type="GO" id="GO:0005975">
    <property type="term" value="P:carbohydrate metabolic process"/>
    <property type="evidence" value="ECO:0007669"/>
    <property type="project" value="InterPro"/>
</dbReference>
<dbReference type="InterPro" id="IPR022560">
    <property type="entry name" value="DUF3473"/>
</dbReference>
<dbReference type="GO" id="GO:0016810">
    <property type="term" value="F:hydrolase activity, acting on carbon-nitrogen (but not peptide) bonds"/>
    <property type="evidence" value="ECO:0007669"/>
    <property type="project" value="InterPro"/>
</dbReference>
<organism evidence="3">
    <name type="scientific">uncultured marine thaumarchaeote KM3_38_E02</name>
    <dbReference type="NCBI Taxonomy" id="1456138"/>
    <lineage>
        <taxon>Archaea</taxon>
        <taxon>Nitrososphaerota</taxon>
        <taxon>environmental samples</taxon>
    </lineage>
</organism>
<dbReference type="InterPro" id="IPR011330">
    <property type="entry name" value="Glyco_hydro/deAcase_b/a-brl"/>
</dbReference>
<dbReference type="EMBL" id="KF900867">
    <property type="protein sequence ID" value="AIF09604.1"/>
    <property type="molecule type" value="Genomic_DNA"/>
</dbReference>
<evidence type="ECO:0000259" key="2">
    <source>
        <dbReference type="Pfam" id="PF11959"/>
    </source>
</evidence>
<dbReference type="CDD" id="cd10941">
    <property type="entry name" value="CE4_PuuE_HpPgdA_like_2"/>
    <property type="match status" value="1"/>
</dbReference>
<dbReference type="Pfam" id="PF01522">
    <property type="entry name" value="Polysacc_deac_1"/>
    <property type="match status" value="1"/>
</dbReference>
<name>A0A075H0M2_9ARCH</name>
<accession>A0A075H0M2</accession>